<keyword evidence="2" id="KW-0675">Receptor</keyword>
<protein>
    <submittedName>
        <fullName evidence="1">Cysteine-rich RLK (RECEPTOR-like protein kinase) 8</fullName>
    </submittedName>
</protein>
<dbReference type="OrthoDB" id="1306334at2759"/>
<organism evidence="1 3">
    <name type="scientific">Cucumis melo var. makuwa</name>
    <name type="common">Oriental melon</name>
    <dbReference type="NCBI Taxonomy" id="1194695"/>
    <lineage>
        <taxon>Eukaryota</taxon>
        <taxon>Viridiplantae</taxon>
        <taxon>Streptophyta</taxon>
        <taxon>Embryophyta</taxon>
        <taxon>Tracheophyta</taxon>
        <taxon>Spermatophyta</taxon>
        <taxon>Magnoliopsida</taxon>
        <taxon>eudicotyledons</taxon>
        <taxon>Gunneridae</taxon>
        <taxon>Pentapetalae</taxon>
        <taxon>rosids</taxon>
        <taxon>fabids</taxon>
        <taxon>Cucurbitales</taxon>
        <taxon>Cucurbitaceae</taxon>
        <taxon>Benincaseae</taxon>
        <taxon>Cucumis</taxon>
    </lineage>
</organism>
<evidence type="ECO:0000313" key="4">
    <source>
        <dbReference type="Proteomes" id="UP000321947"/>
    </source>
</evidence>
<comment type="caution">
    <text evidence="1">The sequence shown here is derived from an EMBL/GenBank/DDBJ whole genome shotgun (WGS) entry which is preliminary data.</text>
</comment>
<dbReference type="GO" id="GO:0016301">
    <property type="term" value="F:kinase activity"/>
    <property type="evidence" value="ECO:0007669"/>
    <property type="project" value="UniProtKB-KW"/>
</dbReference>
<evidence type="ECO:0000313" key="2">
    <source>
        <dbReference type="EMBL" id="TYK06301.1"/>
    </source>
</evidence>
<dbReference type="EMBL" id="SSTD01013550">
    <property type="protein sequence ID" value="TYK06301.1"/>
    <property type="molecule type" value="Genomic_DNA"/>
</dbReference>
<dbReference type="AlphaFoldDB" id="A0A5A7TEF3"/>
<keyword evidence="1" id="KW-0418">Kinase</keyword>
<evidence type="ECO:0000313" key="3">
    <source>
        <dbReference type="Proteomes" id="UP000321393"/>
    </source>
</evidence>
<keyword evidence="1" id="KW-0808">Transferase</keyword>
<dbReference type="Proteomes" id="UP000321393">
    <property type="component" value="Unassembled WGS sequence"/>
</dbReference>
<evidence type="ECO:0000313" key="1">
    <source>
        <dbReference type="EMBL" id="KAA0041680.1"/>
    </source>
</evidence>
<reference evidence="3 4" key="1">
    <citation type="submission" date="2019-08" db="EMBL/GenBank/DDBJ databases">
        <title>Draft genome sequences of two oriental melons (Cucumis melo L. var makuwa).</title>
        <authorList>
            <person name="Kwon S.-Y."/>
        </authorList>
    </citation>
    <scope>NUCLEOTIDE SEQUENCE [LARGE SCALE GENOMIC DNA]</scope>
    <source>
        <strain evidence="4">cv. Chang Bougi</strain>
        <strain evidence="3">cv. SW 3</strain>
        <tissue evidence="1">Leaf</tissue>
    </source>
</reference>
<dbReference type="Proteomes" id="UP000321947">
    <property type="component" value="Unassembled WGS sequence"/>
</dbReference>
<accession>A0A5A7TEF3</accession>
<name>A0A5A7TEF3_CUCMM</name>
<gene>
    <name evidence="2" type="ORF">E5676_scaffold594G00110</name>
    <name evidence="1" type="ORF">E6C27_scaffold67G00100</name>
</gene>
<sequence length="99" mass="10882">MPPSSCDPRPSNDLSIALRKGECKCTYPVSSFAAYHQLSPPTYAFITYLDSTPLLNTVHEALSQPGWRNAMLEKMTALDDNGTWDLVFCPTGKKAIGCK</sequence>
<proteinExistence type="predicted"/>
<dbReference type="EMBL" id="SSTE01016227">
    <property type="protein sequence ID" value="KAA0041680.1"/>
    <property type="molecule type" value="Genomic_DNA"/>
</dbReference>